<dbReference type="PROSITE" id="PS00198">
    <property type="entry name" value="4FE4S_FER_1"/>
    <property type="match status" value="2"/>
</dbReference>
<keyword evidence="4" id="KW-0677">Repeat</keyword>
<dbReference type="GO" id="GO:0051539">
    <property type="term" value="F:4 iron, 4 sulfur cluster binding"/>
    <property type="evidence" value="ECO:0007669"/>
    <property type="project" value="UniProtKB-KW"/>
</dbReference>
<dbReference type="PANTHER" id="PTHR43687">
    <property type="entry name" value="ADENYLYLSULFATE REDUCTASE, BETA SUBUNIT"/>
    <property type="match status" value="1"/>
</dbReference>
<dbReference type="SUPFAM" id="SSF54862">
    <property type="entry name" value="4Fe-4S ferredoxins"/>
    <property type="match status" value="1"/>
</dbReference>
<dbReference type="PANTHER" id="PTHR43687:SF6">
    <property type="entry name" value="L-ASPARTATE SEMIALDEHYDE SULFURTRANSFERASE IRON-SULFUR SUBUNIT"/>
    <property type="match status" value="1"/>
</dbReference>
<dbReference type="AlphaFoldDB" id="A0A174UAB2"/>
<accession>A0A174UAB2</accession>
<dbReference type="Proteomes" id="UP000095746">
    <property type="component" value="Unassembled WGS sequence"/>
</dbReference>
<protein>
    <submittedName>
        <fullName evidence="9">NADH dehydrogenase subunit I</fullName>
    </submittedName>
</protein>
<sequence length="102" mass="11082">MDDYRFPSRIKGNLMEFLGPLAGPAGKLCKRVLSQTPKIRTDACVGCGICKSACPGKAISMDGPGGKARIAPRACIHCYCCHELCPQKAVALRQNWLGRYLK</sequence>
<dbReference type="PROSITE" id="PS51379">
    <property type="entry name" value="4FE4S_FER_2"/>
    <property type="match status" value="2"/>
</dbReference>
<keyword evidence="6" id="KW-0408">Iron</keyword>
<evidence type="ECO:0000256" key="6">
    <source>
        <dbReference type="ARBA" id="ARBA00023004"/>
    </source>
</evidence>
<evidence type="ECO:0000256" key="5">
    <source>
        <dbReference type="ARBA" id="ARBA00022982"/>
    </source>
</evidence>
<keyword evidence="1" id="KW-0813">Transport</keyword>
<organism evidence="9 10">
    <name type="scientific">Flavonifractor plautii</name>
    <name type="common">Fusobacterium plautii</name>
    <dbReference type="NCBI Taxonomy" id="292800"/>
    <lineage>
        <taxon>Bacteria</taxon>
        <taxon>Bacillati</taxon>
        <taxon>Bacillota</taxon>
        <taxon>Clostridia</taxon>
        <taxon>Eubacteriales</taxon>
        <taxon>Oscillospiraceae</taxon>
        <taxon>Flavonifractor</taxon>
    </lineage>
</organism>
<dbReference type="InterPro" id="IPR017900">
    <property type="entry name" value="4Fe4S_Fe_S_CS"/>
</dbReference>
<feature type="domain" description="4Fe-4S ferredoxin-type" evidence="8">
    <location>
        <begin position="66"/>
        <end position="95"/>
    </location>
</feature>
<evidence type="ECO:0000256" key="7">
    <source>
        <dbReference type="ARBA" id="ARBA00023014"/>
    </source>
</evidence>
<keyword evidence="5" id="KW-0249">Electron transport</keyword>
<dbReference type="EMBL" id="CYZT01000756">
    <property type="protein sequence ID" value="CUQ19293.1"/>
    <property type="molecule type" value="Genomic_DNA"/>
</dbReference>
<name>A0A174UAB2_FLAPL</name>
<evidence type="ECO:0000256" key="4">
    <source>
        <dbReference type="ARBA" id="ARBA00022737"/>
    </source>
</evidence>
<evidence type="ECO:0000256" key="2">
    <source>
        <dbReference type="ARBA" id="ARBA00022485"/>
    </source>
</evidence>
<dbReference type="Pfam" id="PF12838">
    <property type="entry name" value="Fer4_7"/>
    <property type="match status" value="1"/>
</dbReference>
<dbReference type="InterPro" id="IPR050572">
    <property type="entry name" value="Fe-S_Ferredoxin"/>
</dbReference>
<evidence type="ECO:0000313" key="10">
    <source>
        <dbReference type="Proteomes" id="UP000095746"/>
    </source>
</evidence>
<keyword evidence="7" id="KW-0411">Iron-sulfur</keyword>
<keyword evidence="2" id="KW-0004">4Fe-4S</keyword>
<dbReference type="Gene3D" id="3.30.70.20">
    <property type="match status" value="1"/>
</dbReference>
<dbReference type="InterPro" id="IPR017896">
    <property type="entry name" value="4Fe4S_Fe-S-bd"/>
</dbReference>
<keyword evidence="3" id="KW-0479">Metal-binding</keyword>
<gene>
    <name evidence="9" type="ORF">ERS852411_04088</name>
</gene>
<dbReference type="GO" id="GO:0046872">
    <property type="term" value="F:metal ion binding"/>
    <property type="evidence" value="ECO:0007669"/>
    <property type="project" value="UniProtKB-KW"/>
</dbReference>
<evidence type="ECO:0000259" key="8">
    <source>
        <dbReference type="PROSITE" id="PS51379"/>
    </source>
</evidence>
<reference evidence="9 10" key="1">
    <citation type="submission" date="2015-09" db="EMBL/GenBank/DDBJ databases">
        <authorList>
            <consortium name="Pathogen Informatics"/>
        </authorList>
    </citation>
    <scope>NUCLEOTIDE SEQUENCE [LARGE SCALE GENOMIC DNA]</scope>
    <source>
        <strain evidence="9 10">2789STDY5608854</strain>
    </source>
</reference>
<evidence type="ECO:0000256" key="3">
    <source>
        <dbReference type="ARBA" id="ARBA00022723"/>
    </source>
</evidence>
<proteinExistence type="predicted"/>
<evidence type="ECO:0000256" key="1">
    <source>
        <dbReference type="ARBA" id="ARBA00022448"/>
    </source>
</evidence>
<feature type="domain" description="4Fe-4S ferredoxin-type" evidence="8">
    <location>
        <begin position="35"/>
        <end position="64"/>
    </location>
</feature>
<evidence type="ECO:0000313" key="9">
    <source>
        <dbReference type="EMBL" id="CUQ19293.1"/>
    </source>
</evidence>